<evidence type="ECO:0008006" key="10">
    <source>
        <dbReference type="Google" id="ProtNLM"/>
    </source>
</evidence>
<evidence type="ECO:0000256" key="2">
    <source>
        <dbReference type="ARBA" id="ARBA00022722"/>
    </source>
</evidence>
<evidence type="ECO:0000313" key="9">
    <source>
        <dbReference type="Proteomes" id="UP000054342"/>
    </source>
</evidence>
<dbReference type="InterPro" id="IPR003154">
    <property type="entry name" value="S1/P1nuclease"/>
</dbReference>
<dbReference type="PANTHER" id="PTHR33146:SF26">
    <property type="entry name" value="ENDONUCLEASE 4"/>
    <property type="match status" value="1"/>
</dbReference>
<keyword evidence="7" id="KW-0325">Glycoprotein</keyword>
<keyword evidence="6" id="KW-1015">Disulfide bond</keyword>
<evidence type="ECO:0000256" key="1">
    <source>
        <dbReference type="ARBA" id="ARBA00009547"/>
    </source>
</evidence>
<dbReference type="HOGENOM" id="CLU_044365_0_0_1"/>
<evidence type="ECO:0000256" key="6">
    <source>
        <dbReference type="ARBA" id="ARBA00023157"/>
    </source>
</evidence>
<dbReference type="InterPro" id="IPR008947">
    <property type="entry name" value="PLipase_C/P1_nuclease_dom_sf"/>
</dbReference>
<dbReference type="Gene3D" id="1.10.575.10">
    <property type="entry name" value="P1 Nuclease"/>
    <property type="match status" value="1"/>
</dbReference>
<evidence type="ECO:0000256" key="3">
    <source>
        <dbReference type="ARBA" id="ARBA00022723"/>
    </source>
</evidence>
<dbReference type="GO" id="GO:0003676">
    <property type="term" value="F:nucleic acid binding"/>
    <property type="evidence" value="ECO:0007669"/>
    <property type="project" value="InterPro"/>
</dbReference>
<accession>A0A0D2EBR1</accession>
<dbReference type="RefSeq" id="XP_013313392.1">
    <property type="nucleotide sequence ID" value="XM_013457938.1"/>
</dbReference>
<dbReference type="AlphaFoldDB" id="A0A0D2EBR1"/>
<keyword evidence="3" id="KW-0479">Metal-binding</keyword>
<name>A0A0D2EBR1_9EURO</name>
<reference evidence="8 9" key="1">
    <citation type="submission" date="2015-01" db="EMBL/GenBank/DDBJ databases">
        <title>The Genome Sequence of Exophiala xenobiotica CBS118157.</title>
        <authorList>
            <consortium name="The Broad Institute Genomics Platform"/>
            <person name="Cuomo C."/>
            <person name="de Hoog S."/>
            <person name="Gorbushina A."/>
            <person name="Stielow B."/>
            <person name="Teixiera M."/>
            <person name="Abouelleil A."/>
            <person name="Chapman S.B."/>
            <person name="Priest M."/>
            <person name="Young S.K."/>
            <person name="Wortman J."/>
            <person name="Nusbaum C."/>
            <person name="Birren B."/>
        </authorList>
    </citation>
    <scope>NUCLEOTIDE SEQUENCE [LARGE SCALE GENOMIC DNA]</scope>
    <source>
        <strain evidence="8 9">CBS 118157</strain>
    </source>
</reference>
<dbReference type="GO" id="GO:0016788">
    <property type="term" value="F:hydrolase activity, acting on ester bonds"/>
    <property type="evidence" value="ECO:0007669"/>
    <property type="project" value="InterPro"/>
</dbReference>
<evidence type="ECO:0000256" key="4">
    <source>
        <dbReference type="ARBA" id="ARBA00022759"/>
    </source>
</evidence>
<keyword evidence="2" id="KW-0540">Nuclease</keyword>
<evidence type="ECO:0000313" key="8">
    <source>
        <dbReference type="EMBL" id="KIW52808.1"/>
    </source>
</evidence>
<keyword evidence="9" id="KW-1185">Reference proteome</keyword>
<dbReference type="PANTHER" id="PTHR33146">
    <property type="entry name" value="ENDONUCLEASE 4"/>
    <property type="match status" value="1"/>
</dbReference>
<dbReference type="OrthoDB" id="441446at2759"/>
<evidence type="ECO:0000256" key="5">
    <source>
        <dbReference type="ARBA" id="ARBA00022801"/>
    </source>
</evidence>
<dbReference type="STRING" id="348802.A0A0D2EBR1"/>
<keyword evidence="5" id="KW-0378">Hydrolase</keyword>
<proteinExistence type="inferred from homology"/>
<sequence length="295" mass="31900">MRTERPDIVKMKIGAVLLLCYVSPLTSAWGTLGHETVAWIAQSYVSSTTASAIKGILDTKQSDYMANVSTWADSYRYTSAGRWSAPLHFIDANDNPPSSCSMDYNRDCGDSGCSISAIVNHTSILLDSDSSDSLKYDAMKFLIHIIGDLHQPLHDEALEVGGNDINVTYDGDDTNLHHIWDTEIVEQLADGASAEEFAKNMTASIKAGAYGWDVASWLDGTVLNDTKATALIWASEANSYVCSDVLSAGVDAVEQGDLSGSYYAAHFDVARTQITRAGYRLGAWLNLIFTGETAG</sequence>
<dbReference type="SUPFAM" id="SSF48537">
    <property type="entry name" value="Phospholipase C/P1 nuclease"/>
    <property type="match status" value="1"/>
</dbReference>
<dbReference type="GO" id="GO:0046872">
    <property type="term" value="F:metal ion binding"/>
    <property type="evidence" value="ECO:0007669"/>
    <property type="project" value="UniProtKB-KW"/>
</dbReference>
<organism evidence="8 9">
    <name type="scientific">Exophiala xenobiotica</name>
    <dbReference type="NCBI Taxonomy" id="348802"/>
    <lineage>
        <taxon>Eukaryota</taxon>
        <taxon>Fungi</taxon>
        <taxon>Dikarya</taxon>
        <taxon>Ascomycota</taxon>
        <taxon>Pezizomycotina</taxon>
        <taxon>Eurotiomycetes</taxon>
        <taxon>Chaetothyriomycetidae</taxon>
        <taxon>Chaetothyriales</taxon>
        <taxon>Herpotrichiellaceae</taxon>
        <taxon>Exophiala</taxon>
    </lineage>
</organism>
<evidence type="ECO:0000256" key="7">
    <source>
        <dbReference type="ARBA" id="ARBA00023180"/>
    </source>
</evidence>
<protein>
    <recommendedName>
        <fullName evidence="10">Nuclease S1</fullName>
    </recommendedName>
</protein>
<keyword evidence="4" id="KW-0255">Endonuclease</keyword>
<gene>
    <name evidence="8" type="ORF">PV05_08427</name>
</gene>
<dbReference type="GO" id="GO:0006308">
    <property type="term" value="P:DNA catabolic process"/>
    <property type="evidence" value="ECO:0007669"/>
    <property type="project" value="InterPro"/>
</dbReference>
<dbReference type="Pfam" id="PF02265">
    <property type="entry name" value="S1-P1_nuclease"/>
    <property type="match status" value="1"/>
</dbReference>
<dbReference type="GO" id="GO:0004519">
    <property type="term" value="F:endonuclease activity"/>
    <property type="evidence" value="ECO:0007669"/>
    <property type="project" value="UniProtKB-KW"/>
</dbReference>
<comment type="similarity">
    <text evidence="1">Belongs to the nuclease type I family.</text>
</comment>
<dbReference type="EMBL" id="KN847321">
    <property type="protein sequence ID" value="KIW52808.1"/>
    <property type="molecule type" value="Genomic_DNA"/>
</dbReference>
<dbReference type="CDD" id="cd11010">
    <property type="entry name" value="S1-P1_nuclease"/>
    <property type="match status" value="1"/>
</dbReference>
<dbReference type="GeneID" id="25330335"/>
<dbReference type="Proteomes" id="UP000054342">
    <property type="component" value="Unassembled WGS sequence"/>
</dbReference>